<comment type="caution">
    <text evidence="2">The sequence shown here is derived from an EMBL/GenBank/DDBJ whole genome shotgun (WGS) entry which is preliminary data.</text>
</comment>
<organism evidence="2 3">
    <name type="scientific">Dokdonia ponticola</name>
    <dbReference type="NCBI Taxonomy" id="2041041"/>
    <lineage>
        <taxon>Bacteria</taxon>
        <taxon>Pseudomonadati</taxon>
        <taxon>Bacteroidota</taxon>
        <taxon>Flavobacteriia</taxon>
        <taxon>Flavobacteriales</taxon>
        <taxon>Flavobacteriaceae</taxon>
        <taxon>Dokdonia</taxon>
    </lineage>
</organism>
<accession>A0ABV9HWI2</accession>
<proteinExistence type="predicted"/>
<name>A0ABV9HWI2_9FLAO</name>
<feature type="transmembrane region" description="Helical" evidence="1">
    <location>
        <begin position="50"/>
        <end position="67"/>
    </location>
</feature>
<keyword evidence="3" id="KW-1185">Reference proteome</keyword>
<dbReference type="InterPro" id="IPR038396">
    <property type="entry name" value="SpoIIAA-like_sf"/>
</dbReference>
<sequence length="253" mass="29183">MVLDYDLADNTIAYVFDGPMDEKTINALRDQIERKLEIHDRINVYLEDRGVAYFTLYSVMVGIIFPLQHHKRFHKVAMVTDRSWIHLLSAINNQFVSGDIRNYTSDRRIEAMQWVSQVNSNLYITTVKLPLNHMLADFSFADNTVGYLIEGTMDKDAILELRSQILEKFKVHDKINLYLEDSNIEHFSLSAATIGALFPLEYSKRFHKIALVTDRKWIHALAAIDNILIGATLKYFPTKDRLSAISWIANVSN</sequence>
<dbReference type="Pfam" id="PF11964">
    <property type="entry name" value="SpoIIAA-like"/>
    <property type="match status" value="2"/>
</dbReference>
<dbReference type="InterPro" id="IPR021866">
    <property type="entry name" value="SpoIIAA-like"/>
</dbReference>
<dbReference type="EMBL" id="JBHSFV010000004">
    <property type="protein sequence ID" value="MFC4633861.1"/>
    <property type="molecule type" value="Genomic_DNA"/>
</dbReference>
<dbReference type="InterPro" id="IPR036513">
    <property type="entry name" value="STAS_dom_sf"/>
</dbReference>
<dbReference type="SUPFAM" id="SSF52091">
    <property type="entry name" value="SpoIIaa-like"/>
    <property type="match status" value="2"/>
</dbReference>
<evidence type="ECO:0000313" key="3">
    <source>
        <dbReference type="Proteomes" id="UP001596043"/>
    </source>
</evidence>
<protein>
    <submittedName>
        <fullName evidence="2">STAS/SEC14 domain-containing protein</fullName>
    </submittedName>
</protein>
<dbReference type="Gene3D" id="3.40.50.10600">
    <property type="entry name" value="SpoIIaa-like domains"/>
    <property type="match status" value="2"/>
</dbReference>
<dbReference type="RefSeq" id="WP_379978091.1">
    <property type="nucleotide sequence ID" value="NZ_JBHSFV010000004.1"/>
</dbReference>
<dbReference type="Proteomes" id="UP001596043">
    <property type="component" value="Unassembled WGS sequence"/>
</dbReference>
<gene>
    <name evidence="2" type="ORF">ACFO3O_08080</name>
</gene>
<keyword evidence="1" id="KW-0472">Membrane</keyword>
<keyword evidence="1" id="KW-0812">Transmembrane</keyword>
<evidence type="ECO:0000256" key="1">
    <source>
        <dbReference type="SAM" id="Phobius"/>
    </source>
</evidence>
<reference evidence="3" key="1">
    <citation type="journal article" date="2019" name="Int. J. Syst. Evol. Microbiol.">
        <title>The Global Catalogue of Microorganisms (GCM) 10K type strain sequencing project: providing services to taxonomists for standard genome sequencing and annotation.</title>
        <authorList>
            <consortium name="The Broad Institute Genomics Platform"/>
            <consortium name="The Broad Institute Genome Sequencing Center for Infectious Disease"/>
            <person name="Wu L."/>
            <person name="Ma J."/>
        </authorList>
    </citation>
    <scope>NUCLEOTIDE SEQUENCE [LARGE SCALE GENOMIC DNA]</scope>
    <source>
        <strain evidence="3">YJ-61-S</strain>
    </source>
</reference>
<keyword evidence="1" id="KW-1133">Transmembrane helix</keyword>
<evidence type="ECO:0000313" key="2">
    <source>
        <dbReference type="EMBL" id="MFC4633861.1"/>
    </source>
</evidence>